<name>A0A0V1ARV2_TRISP</name>
<dbReference type="EMBL" id="JYDH01000249">
    <property type="protein sequence ID" value="KRY27521.1"/>
    <property type="molecule type" value="Genomic_DNA"/>
</dbReference>
<proteinExistence type="predicted"/>
<comment type="caution">
    <text evidence="1">The sequence shown here is derived from an EMBL/GenBank/DDBJ whole genome shotgun (WGS) entry which is preliminary data.</text>
</comment>
<organism evidence="1 2">
    <name type="scientific">Trichinella spiralis</name>
    <name type="common">Trichina worm</name>
    <dbReference type="NCBI Taxonomy" id="6334"/>
    <lineage>
        <taxon>Eukaryota</taxon>
        <taxon>Metazoa</taxon>
        <taxon>Ecdysozoa</taxon>
        <taxon>Nematoda</taxon>
        <taxon>Enoplea</taxon>
        <taxon>Dorylaimia</taxon>
        <taxon>Trichinellida</taxon>
        <taxon>Trichinellidae</taxon>
        <taxon>Trichinella</taxon>
    </lineage>
</organism>
<accession>A0A0V1ARV2</accession>
<dbReference type="OrthoDB" id="5931317at2759"/>
<reference evidence="1 2" key="1">
    <citation type="submission" date="2015-01" db="EMBL/GenBank/DDBJ databases">
        <title>Evolution of Trichinella species and genotypes.</title>
        <authorList>
            <person name="Korhonen P.K."/>
            <person name="Edoardo P."/>
            <person name="Giuseppe L.R."/>
            <person name="Gasser R.B."/>
        </authorList>
    </citation>
    <scope>NUCLEOTIDE SEQUENCE [LARGE SCALE GENOMIC DNA]</scope>
    <source>
        <strain evidence="1">ISS3</strain>
    </source>
</reference>
<sequence length="132" mass="15485">MTPIDYVEAFNPEKSVMLDKFMSKAWSLTSNHMAFINDEEKRKNDDTPQRNCAMGKLHRFRGVLDMLYTMLTELTWRHSMLKRLLMLRPRAQAQQKLGQQLTMRLQSIQLNPLAAHGEQLTRPLVKDQLEEV</sequence>
<protein>
    <submittedName>
        <fullName evidence="1">Uncharacterized protein</fullName>
    </submittedName>
</protein>
<gene>
    <name evidence="1" type="ORF">T01_4969</name>
</gene>
<dbReference type="InParanoid" id="A0A0V1ARV2"/>
<evidence type="ECO:0000313" key="1">
    <source>
        <dbReference type="EMBL" id="KRY27521.1"/>
    </source>
</evidence>
<dbReference type="Proteomes" id="UP000054776">
    <property type="component" value="Unassembled WGS sequence"/>
</dbReference>
<keyword evidence="2" id="KW-1185">Reference proteome</keyword>
<dbReference type="AlphaFoldDB" id="A0A0V1ARV2"/>
<evidence type="ECO:0000313" key="2">
    <source>
        <dbReference type="Proteomes" id="UP000054776"/>
    </source>
</evidence>